<dbReference type="PANTHER" id="PTHR45661:SF3">
    <property type="entry name" value="IG-LIKE DOMAIN-CONTAINING PROTEIN"/>
    <property type="match status" value="1"/>
</dbReference>
<protein>
    <submittedName>
        <fullName evidence="1">Leucine rich repeat-containing protein</fullName>
    </submittedName>
</protein>
<dbReference type="SUPFAM" id="SSF52058">
    <property type="entry name" value="L domain-like"/>
    <property type="match status" value="1"/>
</dbReference>
<evidence type="ECO:0000313" key="2">
    <source>
        <dbReference type="Proteomes" id="UP000183461"/>
    </source>
</evidence>
<reference evidence="2" key="1">
    <citation type="submission" date="2016-11" db="EMBL/GenBank/DDBJ databases">
        <authorList>
            <person name="Varghese N."/>
            <person name="Submissions S."/>
        </authorList>
    </citation>
    <scope>NUCLEOTIDE SEQUENCE [LARGE SCALE GENOMIC DNA]</scope>
    <source>
        <strain evidence="2">YL228</strain>
    </source>
</reference>
<dbReference type="InterPro" id="IPR032675">
    <property type="entry name" value="LRR_dom_sf"/>
</dbReference>
<dbReference type="PANTHER" id="PTHR45661">
    <property type="entry name" value="SURFACE ANTIGEN"/>
    <property type="match status" value="1"/>
</dbReference>
<proteinExistence type="predicted"/>
<dbReference type="Proteomes" id="UP000183461">
    <property type="component" value="Unassembled WGS sequence"/>
</dbReference>
<evidence type="ECO:0000313" key="1">
    <source>
        <dbReference type="EMBL" id="SFW52031.1"/>
    </source>
</evidence>
<dbReference type="RefSeq" id="WP_072301266.1">
    <property type="nucleotide sequence ID" value="NZ_CAMIZA010000029.1"/>
</dbReference>
<dbReference type="InterPro" id="IPR026906">
    <property type="entry name" value="LRR_5"/>
</dbReference>
<dbReference type="EMBL" id="FPIP01000011">
    <property type="protein sequence ID" value="SFW52031.1"/>
    <property type="molecule type" value="Genomic_DNA"/>
</dbReference>
<organism evidence="1 2">
    <name type="scientific">Ruminococcus flavefaciens</name>
    <dbReference type="NCBI Taxonomy" id="1265"/>
    <lineage>
        <taxon>Bacteria</taxon>
        <taxon>Bacillati</taxon>
        <taxon>Bacillota</taxon>
        <taxon>Clostridia</taxon>
        <taxon>Eubacteriales</taxon>
        <taxon>Oscillospiraceae</taxon>
        <taxon>Ruminococcus</taxon>
    </lineage>
</organism>
<sequence length="347" mass="39100">MQCEKCNAPLDPKLSACPQCGAPVPQNIEGFENTMEFQHELRSIVVNDGTRAVANKDRFIGLLSDHIPDYDKERRLLINMYNMGVLKILLEDKNHEIAVMKAKSFMLGDLFLSENASEFVVACFTYLLGWPYESHLKVLPESEDDSDKKTEEVKKRPVDINEMVFMPRNALRYRLSGNITIPDGYTKLEAFCFDKFGSLRTIQLPSTLLAIGEYAFSSCKRLRGLELPEGLRIIKQGAFSQCSNLVVVKIPDGVLEIEDSTFSFCTSLEVIEIPPSVSSIGAEAFSGCDKLRKLFLPESIKFIDANAFSYCPNLVIYCIENSYVHKYCLATGIRFNLVTSAEEYELD</sequence>
<accession>A0A1K1PWM0</accession>
<dbReference type="Gene3D" id="3.80.10.10">
    <property type="entry name" value="Ribonuclease Inhibitor"/>
    <property type="match status" value="1"/>
</dbReference>
<dbReference type="Pfam" id="PF13306">
    <property type="entry name" value="LRR_5"/>
    <property type="match status" value="1"/>
</dbReference>
<name>A0A1K1PWM0_RUMFL</name>
<dbReference type="AlphaFoldDB" id="A0A1K1PWM0"/>
<gene>
    <name evidence="1" type="ORF">SAMN02910280_0216</name>
</gene>
<dbReference type="InterPro" id="IPR053139">
    <property type="entry name" value="Surface_bspA-like"/>
</dbReference>